<dbReference type="RefSeq" id="WP_129784305.1">
    <property type="nucleotide sequence ID" value="NZ_RZHH01000002.1"/>
</dbReference>
<evidence type="ECO:0000256" key="5">
    <source>
        <dbReference type="ARBA" id="ARBA00022692"/>
    </source>
</evidence>
<evidence type="ECO:0000313" key="14">
    <source>
        <dbReference type="Proteomes" id="UP000294028"/>
    </source>
</evidence>
<keyword evidence="10 11" id="KW-0472">Membrane</keyword>
<dbReference type="NCBIfam" id="TIGR02866">
    <property type="entry name" value="CoxB"/>
    <property type="match status" value="1"/>
</dbReference>
<dbReference type="InterPro" id="IPR008972">
    <property type="entry name" value="Cupredoxin"/>
</dbReference>
<feature type="domain" description="Cytochrome oxidase subunit II copper A binding" evidence="12">
    <location>
        <begin position="118"/>
        <end position="229"/>
    </location>
</feature>
<keyword evidence="7" id="KW-0249">Electron transport</keyword>
<keyword evidence="4" id="KW-0679">Respiratory chain</keyword>
<evidence type="ECO:0000313" key="13">
    <source>
        <dbReference type="EMBL" id="RYJ13893.1"/>
    </source>
</evidence>
<dbReference type="Pfam" id="PF00116">
    <property type="entry name" value="COX2"/>
    <property type="match status" value="1"/>
</dbReference>
<evidence type="ECO:0000256" key="6">
    <source>
        <dbReference type="ARBA" id="ARBA00022723"/>
    </source>
</evidence>
<dbReference type="GO" id="GO:0016020">
    <property type="term" value="C:membrane"/>
    <property type="evidence" value="ECO:0007669"/>
    <property type="project" value="UniProtKB-SubCell"/>
</dbReference>
<dbReference type="InterPro" id="IPR001505">
    <property type="entry name" value="Copper_CuA"/>
</dbReference>
<evidence type="ECO:0000256" key="4">
    <source>
        <dbReference type="ARBA" id="ARBA00022660"/>
    </source>
</evidence>
<protein>
    <submittedName>
        <fullName evidence="13">Cytochrome c oxidase subunit II</fullName>
        <ecNumber evidence="13">1.9.3.1</ecNumber>
    </submittedName>
</protein>
<dbReference type="GO" id="GO:0004129">
    <property type="term" value="F:cytochrome-c oxidase activity"/>
    <property type="evidence" value="ECO:0007669"/>
    <property type="project" value="InterPro"/>
</dbReference>
<dbReference type="Proteomes" id="UP000294028">
    <property type="component" value="Unassembled WGS sequence"/>
</dbReference>
<dbReference type="InterPro" id="IPR014222">
    <property type="entry name" value="Cyt_c_oxidase_su2"/>
</dbReference>
<organism evidence="13 14">
    <name type="scientific">Halogeometricum borinquense</name>
    <dbReference type="NCBI Taxonomy" id="60847"/>
    <lineage>
        <taxon>Archaea</taxon>
        <taxon>Methanobacteriati</taxon>
        <taxon>Methanobacteriota</taxon>
        <taxon>Stenosarchaea group</taxon>
        <taxon>Halobacteria</taxon>
        <taxon>Halobacteriales</taxon>
        <taxon>Haloferacaceae</taxon>
        <taxon>Halogeometricum</taxon>
    </lineage>
</organism>
<comment type="caution">
    <text evidence="13">The sequence shown here is derived from an EMBL/GenBank/DDBJ whole genome shotgun (WGS) entry which is preliminary data.</text>
</comment>
<keyword evidence="5 11" id="KW-0812">Transmembrane</keyword>
<evidence type="ECO:0000256" key="1">
    <source>
        <dbReference type="ARBA" id="ARBA00004141"/>
    </source>
</evidence>
<dbReference type="SUPFAM" id="SSF49503">
    <property type="entry name" value="Cupredoxins"/>
    <property type="match status" value="1"/>
</dbReference>
<reference evidence="13 14" key="1">
    <citation type="submission" date="2018-12" db="EMBL/GenBank/DDBJ databases">
        <title>Genome analysis provides insights into bioremediation potentialities of Halogeometricum borinquense strain N11.</title>
        <authorList>
            <person name="Najjari A."/>
            <person name="Youssef N."/>
            <person name="Fhoula I."/>
            <person name="Ben Dhia O."/>
            <person name="Mahjoubi M."/>
            <person name="Ouzari H.I."/>
            <person name="Cherif A."/>
        </authorList>
    </citation>
    <scope>NUCLEOTIDE SEQUENCE [LARGE SCALE GENOMIC DNA]</scope>
    <source>
        <strain evidence="13 14">N11</strain>
    </source>
</reference>
<dbReference type="InterPro" id="IPR002429">
    <property type="entry name" value="CcO_II-like_C"/>
</dbReference>
<proteinExistence type="inferred from homology"/>
<dbReference type="PROSITE" id="PS50857">
    <property type="entry name" value="COX2_CUA"/>
    <property type="match status" value="1"/>
</dbReference>
<evidence type="ECO:0000256" key="3">
    <source>
        <dbReference type="ARBA" id="ARBA00022448"/>
    </source>
</evidence>
<gene>
    <name evidence="13" type="primary">coxB</name>
    <name evidence="13" type="ORF">ELS19_07875</name>
</gene>
<dbReference type="PANTHER" id="PTHR22888">
    <property type="entry name" value="CYTOCHROME C OXIDASE, SUBUNIT II"/>
    <property type="match status" value="1"/>
</dbReference>
<keyword evidence="3" id="KW-0813">Transport</keyword>
<dbReference type="EC" id="1.9.3.1" evidence="13"/>
<evidence type="ECO:0000256" key="2">
    <source>
        <dbReference type="ARBA" id="ARBA00007866"/>
    </source>
</evidence>
<keyword evidence="6" id="KW-0479">Metal-binding</keyword>
<sequence>MPIVTIVWVAVAAIIQSGLVPRGTRAYVFQSIYDVFLILGVLVGVIVIGYMLYNAYKYRAGGGNAADVDRPVLGEIPTGGGGGKKLFTSFILSMIIVISLISWTYGTLLFVEEGPQPEETMEVRVEGYQFGWRFVYPNGYTQDGVLRVPQNESVRLVVTSDDVYHNFGVPELRVKTDAIPGQQTDTWFRATETGNYSAQCYELCGSGHSFMTATVVVMEPDEYESWYESTQPNTTTENASA</sequence>
<keyword evidence="9" id="KW-0186">Copper</keyword>
<feature type="transmembrane region" description="Helical" evidence="11">
    <location>
        <begin position="36"/>
        <end position="53"/>
    </location>
</feature>
<evidence type="ECO:0000256" key="9">
    <source>
        <dbReference type="ARBA" id="ARBA00023008"/>
    </source>
</evidence>
<evidence type="ECO:0000256" key="11">
    <source>
        <dbReference type="SAM" id="Phobius"/>
    </source>
</evidence>
<evidence type="ECO:0000256" key="7">
    <source>
        <dbReference type="ARBA" id="ARBA00022982"/>
    </source>
</evidence>
<dbReference type="GO" id="GO:0016491">
    <property type="term" value="F:oxidoreductase activity"/>
    <property type="evidence" value="ECO:0007669"/>
    <property type="project" value="UniProtKB-KW"/>
</dbReference>
<comment type="similarity">
    <text evidence="2">Belongs to the cytochrome c oxidase subunit 2 family.</text>
</comment>
<dbReference type="AlphaFoldDB" id="A0A482TIX2"/>
<evidence type="ECO:0000256" key="8">
    <source>
        <dbReference type="ARBA" id="ARBA00022989"/>
    </source>
</evidence>
<dbReference type="PANTHER" id="PTHR22888:SF9">
    <property type="entry name" value="CYTOCHROME C OXIDASE SUBUNIT 2"/>
    <property type="match status" value="1"/>
</dbReference>
<dbReference type="GO" id="GO:0005507">
    <property type="term" value="F:copper ion binding"/>
    <property type="evidence" value="ECO:0007669"/>
    <property type="project" value="InterPro"/>
</dbReference>
<dbReference type="Gene3D" id="2.60.40.420">
    <property type="entry name" value="Cupredoxins - blue copper proteins"/>
    <property type="match status" value="1"/>
</dbReference>
<keyword evidence="13" id="KW-0560">Oxidoreductase</keyword>
<keyword evidence="8 11" id="KW-1133">Transmembrane helix</keyword>
<accession>A0A482TIX2</accession>
<comment type="subcellular location">
    <subcellularLocation>
        <location evidence="1">Membrane</location>
        <topology evidence="1">Multi-pass membrane protein</topology>
    </subcellularLocation>
</comment>
<evidence type="ECO:0000259" key="12">
    <source>
        <dbReference type="PROSITE" id="PS50857"/>
    </source>
</evidence>
<name>A0A482TIX2_9EURY</name>
<dbReference type="EMBL" id="RZHH01000002">
    <property type="protein sequence ID" value="RYJ13893.1"/>
    <property type="molecule type" value="Genomic_DNA"/>
</dbReference>
<dbReference type="GO" id="GO:0042773">
    <property type="term" value="P:ATP synthesis coupled electron transport"/>
    <property type="evidence" value="ECO:0007669"/>
    <property type="project" value="TreeGrafter"/>
</dbReference>
<dbReference type="PROSITE" id="PS00078">
    <property type="entry name" value="COX2"/>
    <property type="match status" value="1"/>
</dbReference>
<feature type="transmembrane region" description="Helical" evidence="11">
    <location>
        <begin position="90"/>
        <end position="111"/>
    </location>
</feature>
<evidence type="ECO:0000256" key="10">
    <source>
        <dbReference type="ARBA" id="ARBA00023136"/>
    </source>
</evidence>
<dbReference type="InterPro" id="IPR045187">
    <property type="entry name" value="CcO_II"/>
</dbReference>